<dbReference type="PROSITE" id="PS50002">
    <property type="entry name" value="SH3"/>
    <property type="match status" value="1"/>
</dbReference>
<evidence type="ECO:0000256" key="2">
    <source>
        <dbReference type="PROSITE-ProRule" id="PRU00192"/>
    </source>
</evidence>
<dbReference type="AlphaFoldDB" id="A0A139WGY7"/>
<keyword evidence="6" id="KW-1185">Reference proteome</keyword>
<dbReference type="CDD" id="cd11802">
    <property type="entry name" value="SH3_Endophilin_B"/>
    <property type="match status" value="1"/>
</dbReference>
<evidence type="ECO:0000256" key="3">
    <source>
        <dbReference type="SAM" id="MobiDB-lite"/>
    </source>
</evidence>
<proteinExistence type="predicted"/>
<dbReference type="OMA" id="DYFMGVR"/>
<evidence type="ECO:0000256" key="1">
    <source>
        <dbReference type="ARBA" id="ARBA00022443"/>
    </source>
</evidence>
<evidence type="ECO:0000313" key="6">
    <source>
        <dbReference type="Proteomes" id="UP000007266"/>
    </source>
</evidence>
<protein>
    <submittedName>
        <fullName evidence="5">Endophilin-A-like Protein</fullName>
    </submittedName>
</protein>
<feature type="domain" description="SH3" evidence="4">
    <location>
        <begin position="27"/>
        <end position="88"/>
    </location>
</feature>
<reference evidence="5 6" key="1">
    <citation type="journal article" date="2008" name="Nature">
        <title>The genome of the model beetle and pest Tribolium castaneum.</title>
        <authorList>
            <consortium name="Tribolium Genome Sequencing Consortium"/>
            <person name="Richards S."/>
            <person name="Gibbs R.A."/>
            <person name="Weinstock G.M."/>
            <person name="Brown S.J."/>
            <person name="Denell R."/>
            <person name="Beeman R.W."/>
            <person name="Gibbs R."/>
            <person name="Beeman R.W."/>
            <person name="Brown S.J."/>
            <person name="Bucher G."/>
            <person name="Friedrich M."/>
            <person name="Grimmelikhuijzen C.J."/>
            <person name="Klingler M."/>
            <person name="Lorenzen M."/>
            <person name="Richards S."/>
            <person name="Roth S."/>
            <person name="Schroder R."/>
            <person name="Tautz D."/>
            <person name="Zdobnov E.M."/>
            <person name="Muzny D."/>
            <person name="Gibbs R.A."/>
            <person name="Weinstock G.M."/>
            <person name="Attaway T."/>
            <person name="Bell S."/>
            <person name="Buhay C.J."/>
            <person name="Chandrabose M.N."/>
            <person name="Chavez D."/>
            <person name="Clerk-Blankenburg K.P."/>
            <person name="Cree A."/>
            <person name="Dao M."/>
            <person name="Davis C."/>
            <person name="Chacko J."/>
            <person name="Dinh H."/>
            <person name="Dugan-Rocha S."/>
            <person name="Fowler G."/>
            <person name="Garner T.T."/>
            <person name="Garnes J."/>
            <person name="Gnirke A."/>
            <person name="Hawes A."/>
            <person name="Hernandez J."/>
            <person name="Hines S."/>
            <person name="Holder M."/>
            <person name="Hume J."/>
            <person name="Jhangiani S.N."/>
            <person name="Joshi V."/>
            <person name="Khan Z.M."/>
            <person name="Jackson L."/>
            <person name="Kovar C."/>
            <person name="Kowis A."/>
            <person name="Lee S."/>
            <person name="Lewis L.R."/>
            <person name="Margolis J."/>
            <person name="Morgan M."/>
            <person name="Nazareth L.V."/>
            <person name="Nguyen N."/>
            <person name="Okwuonu G."/>
            <person name="Parker D."/>
            <person name="Richards S."/>
            <person name="Ruiz S.J."/>
            <person name="Santibanez J."/>
            <person name="Savard J."/>
            <person name="Scherer S.E."/>
            <person name="Schneider B."/>
            <person name="Sodergren E."/>
            <person name="Tautz D."/>
            <person name="Vattahil S."/>
            <person name="Villasana D."/>
            <person name="White C.S."/>
            <person name="Wright R."/>
            <person name="Park Y."/>
            <person name="Beeman R.W."/>
            <person name="Lord J."/>
            <person name="Oppert B."/>
            <person name="Lorenzen M."/>
            <person name="Brown S."/>
            <person name="Wang L."/>
            <person name="Savard J."/>
            <person name="Tautz D."/>
            <person name="Richards S."/>
            <person name="Weinstock G."/>
            <person name="Gibbs R.A."/>
            <person name="Liu Y."/>
            <person name="Worley K."/>
            <person name="Weinstock G."/>
            <person name="Elsik C.G."/>
            <person name="Reese J.T."/>
            <person name="Elhaik E."/>
            <person name="Landan G."/>
            <person name="Graur D."/>
            <person name="Arensburger P."/>
            <person name="Atkinson P."/>
            <person name="Beeman R.W."/>
            <person name="Beidler J."/>
            <person name="Brown S.J."/>
            <person name="Demuth J.P."/>
            <person name="Drury D.W."/>
            <person name="Du Y.Z."/>
            <person name="Fujiwara H."/>
            <person name="Lorenzen M."/>
            <person name="Maselli V."/>
            <person name="Osanai M."/>
            <person name="Park Y."/>
            <person name="Robertson H.M."/>
            <person name="Tu Z."/>
            <person name="Wang J.J."/>
            <person name="Wang S."/>
            <person name="Richards S."/>
            <person name="Song H."/>
            <person name="Zhang L."/>
            <person name="Sodergren E."/>
            <person name="Werner D."/>
            <person name="Stanke M."/>
            <person name="Morgenstern B."/>
            <person name="Solovyev V."/>
            <person name="Kosarev P."/>
            <person name="Brown G."/>
            <person name="Chen H.C."/>
            <person name="Ermolaeva O."/>
            <person name="Hlavina W."/>
            <person name="Kapustin Y."/>
            <person name="Kiryutin B."/>
            <person name="Kitts P."/>
            <person name="Maglott D."/>
            <person name="Pruitt K."/>
            <person name="Sapojnikov V."/>
            <person name="Souvorov A."/>
            <person name="Mackey A.J."/>
            <person name="Waterhouse R.M."/>
            <person name="Wyder S."/>
            <person name="Zdobnov E.M."/>
            <person name="Zdobnov E.M."/>
            <person name="Wyder S."/>
            <person name="Kriventseva E.V."/>
            <person name="Kadowaki T."/>
            <person name="Bork P."/>
            <person name="Aranda M."/>
            <person name="Bao R."/>
            <person name="Beermann A."/>
            <person name="Berns N."/>
            <person name="Bolognesi R."/>
            <person name="Bonneton F."/>
            <person name="Bopp D."/>
            <person name="Brown S.J."/>
            <person name="Bucher G."/>
            <person name="Butts T."/>
            <person name="Chaumot A."/>
            <person name="Denell R.E."/>
            <person name="Ferrier D.E."/>
            <person name="Friedrich M."/>
            <person name="Gordon C.M."/>
            <person name="Jindra M."/>
            <person name="Klingler M."/>
            <person name="Lan Q."/>
            <person name="Lattorff H.M."/>
            <person name="Laudet V."/>
            <person name="von Levetsow C."/>
            <person name="Liu Z."/>
            <person name="Lutz R."/>
            <person name="Lynch J.A."/>
            <person name="da Fonseca R.N."/>
            <person name="Posnien N."/>
            <person name="Reuter R."/>
            <person name="Roth S."/>
            <person name="Savard J."/>
            <person name="Schinko J.B."/>
            <person name="Schmitt C."/>
            <person name="Schoppmeier M."/>
            <person name="Schroder R."/>
            <person name="Shippy T.D."/>
            <person name="Simonnet F."/>
            <person name="Marques-Souza H."/>
            <person name="Tautz D."/>
            <person name="Tomoyasu Y."/>
            <person name="Trauner J."/>
            <person name="Van der Zee M."/>
            <person name="Vervoort M."/>
            <person name="Wittkopp N."/>
            <person name="Wimmer E.A."/>
            <person name="Yang X."/>
            <person name="Jones A.K."/>
            <person name="Sattelle D.B."/>
            <person name="Ebert P.R."/>
            <person name="Nelson D."/>
            <person name="Scott J.G."/>
            <person name="Beeman R.W."/>
            <person name="Muthukrishnan S."/>
            <person name="Kramer K.J."/>
            <person name="Arakane Y."/>
            <person name="Beeman R.W."/>
            <person name="Zhu Q."/>
            <person name="Hogenkamp D."/>
            <person name="Dixit R."/>
            <person name="Oppert B."/>
            <person name="Jiang H."/>
            <person name="Zou Z."/>
            <person name="Marshall J."/>
            <person name="Elpidina E."/>
            <person name="Vinokurov K."/>
            <person name="Oppert C."/>
            <person name="Zou Z."/>
            <person name="Evans J."/>
            <person name="Lu Z."/>
            <person name="Zhao P."/>
            <person name="Sumathipala N."/>
            <person name="Altincicek B."/>
            <person name="Vilcinskas A."/>
            <person name="Williams M."/>
            <person name="Hultmark D."/>
            <person name="Hetru C."/>
            <person name="Jiang H."/>
            <person name="Grimmelikhuijzen C.J."/>
            <person name="Hauser F."/>
            <person name="Cazzamali G."/>
            <person name="Williamson M."/>
            <person name="Park Y."/>
            <person name="Li B."/>
            <person name="Tanaka Y."/>
            <person name="Predel R."/>
            <person name="Neupert S."/>
            <person name="Schachtner J."/>
            <person name="Verleyen P."/>
            <person name="Raible F."/>
            <person name="Bork P."/>
            <person name="Friedrich M."/>
            <person name="Walden K.K."/>
            <person name="Robertson H.M."/>
            <person name="Angeli S."/>
            <person name="Foret S."/>
            <person name="Bucher G."/>
            <person name="Schuetz S."/>
            <person name="Maleszka R."/>
            <person name="Wimmer E.A."/>
            <person name="Beeman R.W."/>
            <person name="Lorenzen M."/>
            <person name="Tomoyasu Y."/>
            <person name="Miller S.C."/>
            <person name="Grossmann D."/>
            <person name="Bucher G."/>
        </authorList>
    </citation>
    <scope>NUCLEOTIDE SEQUENCE [LARGE SCALE GENOMIC DNA]</scope>
    <source>
        <strain evidence="5 6">Georgia GA2</strain>
    </source>
</reference>
<dbReference type="EMBL" id="KQ971343">
    <property type="protein sequence ID" value="KYB27232.1"/>
    <property type="molecule type" value="Genomic_DNA"/>
</dbReference>
<dbReference type="InterPro" id="IPR001452">
    <property type="entry name" value="SH3_domain"/>
</dbReference>
<dbReference type="Proteomes" id="UP000007266">
    <property type="component" value="Linkage group 5"/>
</dbReference>
<name>A0A139WGY7_TRICA</name>
<dbReference type="SUPFAM" id="SSF50044">
    <property type="entry name" value="SH3-domain"/>
    <property type="match status" value="1"/>
</dbReference>
<organism evidence="5 6">
    <name type="scientific">Tribolium castaneum</name>
    <name type="common">Red flour beetle</name>
    <dbReference type="NCBI Taxonomy" id="7070"/>
    <lineage>
        <taxon>Eukaryota</taxon>
        <taxon>Metazoa</taxon>
        <taxon>Ecdysozoa</taxon>
        <taxon>Arthropoda</taxon>
        <taxon>Hexapoda</taxon>
        <taxon>Insecta</taxon>
        <taxon>Pterygota</taxon>
        <taxon>Neoptera</taxon>
        <taxon>Endopterygota</taxon>
        <taxon>Coleoptera</taxon>
        <taxon>Polyphaga</taxon>
        <taxon>Cucujiformia</taxon>
        <taxon>Tenebrionidae</taxon>
        <taxon>Tenebrionidae incertae sedis</taxon>
        <taxon>Tribolium</taxon>
    </lineage>
</organism>
<reference evidence="5 6" key="2">
    <citation type="journal article" date="2010" name="Nucleic Acids Res.">
        <title>BeetleBase in 2010: revisions to provide comprehensive genomic information for Tribolium castaneum.</title>
        <authorList>
            <person name="Kim H.S."/>
            <person name="Murphy T."/>
            <person name="Xia J."/>
            <person name="Caragea D."/>
            <person name="Park Y."/>
            <person name="Beeman R.W."/>
            <person name="Lorenzen M.D."/>
            <person name="Butcher S."/>
            <person name="Manak J.R."/>
            <person name="Brown S.J."/>
        </authorList>
    </citation>
    <scope>GENOME REANNOTATION</scope>
    <source>
        <strain evidence="5 6">Georgia GA2</strain>
    </source>
</reference>
<gene>
    <name evidence="5" type="primary">AUGUSTUS-3.0.2_13394</name>
    <name evidence="5" type="ORF">TcasGA2_TC013394</name>
</gene>
<keyword evidence="1 2" id="KW-0728">SH3 domain</keyword>
<dbReference type="Pfam" id="PF14604">
    <property type="entry name" value="SH3_9"/>
    <property type="match status" value="1"/>
</dbReference>
<dbReference type="Gene3D" id="2.30.30.40">
    <property type="entry name" value="SH3 Domains"/>
    <property type="match status" value="1"/>
</dbReference>
<feature type="region of interest" description="Disordered" evidence="3">
    <location>
        <begin position="1"/>
        <end position="26"/>
    </location>
</feature>
<dbReference type="SMART" id="SM00326">
    <property type="entry name" value="SH3"/>
    <property type="match status" value="1"/>
</dbReference>
<evidence type="ECO:0000313" key="5">
    <source>
        <dbReference type="EMBL" id="KYB27232.1"/>
    </source>
</evidence>
<dbReference type="InterPro" id="IPR036028">
    <property type="entry name" value="SH3-like_dom_sf"/>
</dbReference>
<sequence length="88" mass="10031">MSSMPGVDPNSPVNPKPNEWNNEVPNNGMRKARVIYDYDGQDTTELSLMANEIIMVKELSDKPNEDYLYGERGHQKGKVPRAYLEFIS</sequence>
<accession>A0A139WGY7</accession>
<evidence type="ECO:0000259" key="4">
    <source>
        <dbReference type="PROSITE" id="PS50002"/>
    </source>
</evidence>